<comment type="caution">
    <text evidence="2">The sequence shown here is derived from an EMBL/GenBank/DDBJ whole genome shotgun (WGS) entry which is preliminary data.</text>
</comment>
<dbReference type="InterPro" id="IPR036259">
    <property type="entry name" value="MFS_trans_sf"/>
</dbReference>
<dbReference type="Gene3D" id="1.20.1720.10">
    <property type="entry name" value="Multidrug resistance protein D"/>
    <property type="match status" value="1"/>
</dbReference>
<sequence>MIYASALFFCFGLVFGNVNAMAMEPMGHVAGIASAIIGATSSIMSMLIGTAIGQMYNGTLVPVTSGFLILGAMALVILQLARNKKALLAEPAGE</sequence>
<proteinExistence type="predicted"/>
<feature type="transmembrane region" description="Helical" evidence="1">
    <location>
        <begin position="60"/>
        <end position="81"/>
    </location>
</feature>
<name>A0ABU1UVU7_9GAMM</name>
<gene>
    <name evidence="2" type="ORF">J2X05_001310</name>
</gene>
<keyword evidence="3" id="KW-1185">Reference proteome</keyword>
<feature type="transmembrane region" description="Helical" evidence="1">
    <location>
        <begin position="30"/>
        <end position="48"/>
    </location>
</feature>
<evidence type="ECO:0000313" key="2">
    <source>
        <dbReference type="EMBL" id="MDR7089304.1"/>
    </source>
</evidence>
<organism evidence="2 3">
    <name type="scientific">Cellvibrio fibrivorans</name>
    <dbReference type="NCBI Taxonomy" id="126350"/>
    <lineage>
        <taxon>Bacteria</taxon>
        <taxon>Pseudomonadati</taxon>
        <taxon>Pseudomonadota</taxon>
        <taxon>Gammaproteobacteria</taxon>
        <taxon>Cellvibrionales</taxon>
        <taxon>Cellvibrionaceae</taxon>
        <taxon>Cellvibrio</taxon>
    </lineage>
</organism>
<dbReference type="SUPFAM" id="SSF103473">
    <property type="entry name" value="MFS general substrate transporter"/>
    <property type="match status" value="1"/>
</dbReference>
<evidence type="ECO:0000313" key="3">
    <source>
        <dbReference type="Proteomes" id="UP001253595"/>
    </source>
</evidence>
<keyword evidence="1" id="KW-0472">Membrane</keyword>
<dbReference type="Proteomes" id="UP001253595">
    <property type="component" value="Unassembled WGS sequence"/>
</dbReference>
<evidence type="ECO:0008006" key="4">
    <source>
        <dbReference type="Google" id="ProtNLM"/>
    </source>
</evidence>
<dbReference type="RefSeq" id="WP_310070230.1">
    <property type="nucleotide sequence ID" value="NZ_JAVDVX010000002.1"/>
</dbReference>
<reference evidence="2 3" key="1">
    <citation type="submission" date="2023-07" db="EMBL/GenBank/DDBJ databases">
        <title>Sorghum-associated microbial communities from plants grown in Nebraska, USA.</title>
        <authorList>
            <person name="Schachtman D."/>
        </authorList>
    </citation>
    <scope>NUCLEOTIDE SEQUENCE [LARGE SCALE GENOMIC DNA]</scope>
    <source>
        <strain evidence="2 3">BE190</strain>
    </source>
</reference>
<keyword evidence="1" id="KW-0812">Transmembrane</keyword>
<dbReference type="EMBL" id="JAVDVX010000002">
    <property type="protein sequence ID" value="MDR7089304.1"/>
    <property type="molecule type" value="Genomic_DNA"/>
</dbReference>
<protein>
    <recommendedName>
        <fullName evidence="4">Major facilitator superfamily (MFS) profile domain-containing protein</fullName>
    </recommendedName>
</protein>
<accession>A0ABU1UVU7</accession>
<keyword evidence="1" id="KW-1133">Transmembrane helix</keyword>
<evidence type="ECO:0000256" key="1">
    <source>
        <dbReference type="SAM" id="Phobius"/>
    </source>
</evidence>